<reference evidence="4" key="1">
    <citation type="journal article" date="2008" name="Nature">
        <title>The amphioxus genome and the evolution of the chordate karyotype.</title>
        <authorList>
            <consortium name="US DOE Joint Genome Institute (JGI-PGF)"/>
            <person name="Putnam N.H."/>
            <person name="Butts T."/>
            <person name="Ferrier D.E.K."/>
            <person name="Furlong R.F."/>
            <person name="Hellsten U."/>
            <person name="Kawashima T."/>
            <person name="Robinson-Rechavi M."/>
            <person name="Shoguchi E."/>
            <person name="Terry A."/>
            <person name="Yu J.-K."/>
            <person name="Benito-Gutierrez E.L."/>
            <person name="Dubchak I."/>
            <person name="Garcia-Fernandez J."/>
            <person name="Gibson-Brown J.J."/>
            <person name="Grigoriev I.V."/>
            <person name="Horton A.C."/>
            <person name="de Jong P.J."/>
            <person name="Jurka J."/>
            <person name="Kapitonov V.V."/>
            <person name="Kohara Y."/>
            <person name="Kuroki Y."/>
            <person name="Lindquist E."/>
            <person name="Lucas S."/>
            <person name="Osoegawa K."/>
            <person name="Pennacchio L.A."/>
            <person name="Salamov A.A."/>
            <person name="Satou Y."/>
            <person name="Sauka-Spengler T."/>
            <person name="Schmutz J."/>
            <person name="Shin-I T."/>
            <person name="Toyoda A."/>
            <person name="Bronner-Fraser M."/>
            <person name="Fujiyama A."/>
            <person name="Holland L.Z."/>
            <person name="Holland P.W.H."/>
            <person name="Satoh N."/>
            <person name="Rokhsar D.S."/>
        </authorList>
    </citation>
    <scope>NUCLEOTIDE SEQUENCE [LARGE SCALE GENOMIC DNA]</scope>
    <source>
        <strain evidence="4">S238N-H82</strain>
        <tissue evidence="4">Testes</tissue>
    </source>
</reference>
<dbReference type="InParanoid" id="C3YWI8"/>
<dbReference type="InterPro" id="IPR050952">
    <property type="entry name" value="TRIM-NHL_E3_ligases"/>
</dbReference>
<evidence type="ECO:0008006" key="5">
    <source>
        <dbReference type="Google" id="ProtNLM"/>
    </source>
</evidence>
<dbReference type="PANTHER" id="PTHR24104:SF50">
    <property type="entry name" value="SMP-30_GLUCONOLACTONASE_LRE-LIKE REGION DOMAIN-CONTAINING PROTEIN"/>
    <property type="match status" value="1"/>
</dbReference>
<dbReference type="InterPro" id="IPR001258">
    <property type="entry name" value="NHL_repeat"/>
</dbReference>
<accession>C3YWI8</accession>
<evidence type="ECO:0000256" key="3">
    <source>
        <dbReference type="SAM" id="MobiDB-lite"/>
    </source>
</evidence>
<evidence type="ECO:0000313" key="4">
    <source>
        <dbReference type="EMBL" id="EEN55232.1"/>
    </source>
</evidence>
<sequence>MHQCHLVLQENELVASAGNTDDSQQDGMTSANLNTAKLAFKQAENNEGPLAQPGAFRHEKDEDCDIDLDDILTESGAAARIQPTVEVKYGDTYILPCEISYMCQDHMVCGMRNTEETETRAFHEEDNTYSNSNNDISDRPISCDTSDNDVEYVEDCQNTEYTRHHPNILYPQISCLHSDQVQNHIYTQNALNPMPINTANPNQIYAENAPSSSPVCEPNVRNPNPMYAPNGNPELELPSSGSATSTEAIASSGTVTSSGAVASPGTIEINMIEDPASDATALVATDGMAKGSQGTETANTSSRQADIDDIKPHSIRYQTDDDMVAKNNETRKGRAQEASCCNIDKIEPYAVRYREDDKMLAEGIVTEPDQMQDARCGDVGIEPYAVRYGEDDDLSTDKNTTESEQTQDATPDNVNIEPYAVAYMGQDGVPSDGIGNGVRDDRNQAPMPNGPQQGICDPCDGNEKSERIIFGGLGEEPGKFQQTRGVAVSGDNEIFVADFYNRRIQVYTLGGVYLRLFQTVVPGKKMKTIQPGGVAIDGEGHLWVVGKTGRKKDNVHVVQYSRDGLPLSKFDVTGVAAFSDIAVDVSNHKVIVTSVLGVLVFQPNGSLHLRFGEKRKFLTSSVTTDSEGNILVTVKPDKILVYNRHGQRLFTARVRGQVGRPGLPQGICSDTFGRIVVANGLPGRVDMHTSRGDFVRTLVNITRPWGVAIGRDGQLVVTRRNDGTVTVFPCKMI</sequence>
<feature type="compositionally biased region" description="Polar residues" evidence="3">
    <location>
        <begin position="239"/>
        <end position="260"/>
    </location>
</feature>
<dbReference type="CDD" id="cd05819">
    <property type="entry name" value="NHL"/>
    <property type="match status" value="1"/>
</dbReference>
<dbReference type="Gene3D" id="2.120.10.30">
    <property type="entry name" value="TolB, C-terminal domain"/>
    <property type="match status" value="1"/>
</dbReference>
<name>C3YWI8_BRAFL</name>
<dbReference type="PROSITE" id="PS51125">
    <property type="entry name" value="NHL"/>
    <property type="match status" value="1"/>
</dbReference>
<feature type="repeat" description="NHL" evidence="2">
    <location>
        <begin position="469"/>
        <end position="510"/>
    </location>
</feature>
<proteinExistence type="predicted"/>
<evidence type="ECO:0000256" key="2">
    <source>
        <dbReference type="PROSITE-ProRule" id="PRU00504"/>
    </source>
</evidence>
<feature type="region of interest" description="Disordered" evidence="3">
    <location>
        <begin position="206"/>
        <end position="261"/>
    </location>
</feature>
<dbReference type="InterPro" id="IPR011042">
    <property type="entry name" value="6-blade_b-propeller_TolB-like"/>
</dbReference>
<dbReference type="SUPFAM" id="SSF101898">
    <property type="entry name" value="NHL repeat"/>
    <property type="match status" value="1"/>
</dbReference>
<feature type="region of interest" description="Disordered" evidence="3">
    <location>
        <begin position="389"/>
        <end position="411"/>
    </location>
</feature>
<dbReference type="PANTHER" id="PTHR24104">
    <property type="entry name" value="E3 UBIQUITIN-PROTEIN LIGASE NHLRC1-RELATED"/>
    <property type="match status" value="1"/>
</dbReference>
<evidence type="ECO:0000256" key="1">
    <source>
        <dbReference type="ARBA" id="ARBA00022737"/>
    </source>
</evidence>
<feature type="region of interest" description="Disordered" evidence="3">
    <location>
        <begin position="434"/>
        <end position="459"/>
    </location>
</feature>
<keyword evidence="1" id="KW-0677">Repeat</keyword>
<gene>
    <name evidence="4" type="ORF">BRAFLDRAFT_64429</name>
</gene>
<dbReference type="AlphaFoldDB" id="C3YWI8"/>
<dbReference type="EMBL" id="GG666561">
    <property type="protein sequence ID" value="EEN55232.1"/>
    <property type="molecule type" value="Genomic_DNA"/>
</dbReference>
<feature type="compositionally biased region" description="Polar residues" evidence="3">
    <location>
        <begin position="402"/>
        <end position="411"/>
    </location>
</feature>
<dbReference type="eggNOG" id="KOG2177">
    <property type="taxonomic scope" value="Eukaryota"/>
</dbReference>
<dbReference type="Pfam" id="PF01436">
    <property type="entry name" value="NHL"/>
    <property type="match status" value="1"/>
</dbReference>
<protein>
    <recommendedName>
        <fullName evidence="5">SMP-30/Gluconolactonase/LRE-like region domain-containing protein</fullName>
    </recommendedName>
</protein>
<organism>
    <name type="scientific">Branchiostoma floridae</name>
    <name type="common">Florida lancelet</name>
    <name type="synonym">Amphioxus</name>
    <dbReference type="NCBI Taxonomy" id="7739"/>
    <lineage>
        <taxon>Eukaryota</taxon>
        <taxon>Metazoa</taxon>
        <taxon>Chordata</taxon>
        <taxon>Cephalochordata</taxon>
        <taxon>Leptocardii</taxon>
        <taxon>Amphioxiformes</taxon>
        <taxon>Branchiostomatidae</taxon>
        <taxon>Branchiostoma</taxon>
    </lineage>
</organism>